<dbReference type="InterPro" id="IPR022776">
    <property type="entry name" value="TRM13/UPF0224_CHHC_Znf_dom"/>
</dbReference>
<dbReference type="GO" id="GO:0030488">
    <property type="term" value="P:tRNA methylation"/>
    <property type="evidence" value="ECO:0007669"/>
    <property type="project" value="InterPro"/>
</dbReference>
<evidence type="ECO:0000256" key="9">
    <source>
        <dbReference type="ARBA" id="ARBA00048165"/>
    </source>
</evidence>
<reference evidence="15" key="2">
    <citation type="submission" date="2024-04" db="UniProtKB">
        <authorList>
            <consortium name="Ensembl"/>
        </authorList>
    </citation>
    <scope>IDENTIFICATION</scope>
</reference>
<comment type="catalytic activity">
    <reaction evidence="9 12">
        <text>cytidine(4) in tRNA(Pro) + S-adenosyl-L-methionine = 2'-O-methylcytidine(4) in tRNA(Pro) + S-adenosyl-L-homocysteine + H(+)</text>
        <dbReference type="Rhea" id="RHEA:32767"/>
        <dbReference type="Rhea" id="RHEA-COMP:10397"/>
        <dbReference type="Rhea" id="RHEA-COMP:10398"/>
        <dbReference type="ChEBI" id="CHEBI:15378"/>
        <dbReference type="ChEBI" id="CHEBI:57856"/>
        <dbReference type="ChEBI" id="CHEBI:59789"/>
        <dbReference type="ChEBI" id="CHEBI:74495"/>
        <dbReference type="ChEBI" id="CHEBI:82748"/>
        <dbReference type="EC" id="2.1.1.225"/>
    </reaction>
</comment>
<keyword evidence="3 12" id="KW-0808">Transferase</keyword>
<keyword evidence="7 12" id="KW-0863">Zinc-finger</keyword>
<organism evidence="15">
    <name type="scientific">Gasterosteus aculeatus</name>
    <name type="common">Three-spined stickleback</name>
    <dbReference type="NCBI Taxonomy" id="69293"/>
    <lineage>
        <taxon>Eukaryota</taxon>
        <taxon>Metazoa</taxon>
        <taxon>Chordata</taxon>
        <taxon>Craniata</taxon>
        <taxon>Vertebrata</taxon>
        <taxon>Euteleostomi</taxon>
        <taxon>Actinopterygii</taxon>
        <taxon>Neopterygii</taxon>
        <taxon>Teleostei</taxon>
        <taxon>Neoteleostei</taxon>
        <taxon>Acanthomorphata</taxon>
        <taxon>Eupercaria</taxon>
        <taxon>Perciformes</taxon>
        <taxon>Cottioidei</taxon>
        <taxon>Gasterosteales</taxon>
        <taxon>Gasterosteidae</taxon>
        <taxon>Gasterosteus</taxon>
    </lineage>
</organism>
<comment type="catalytic activity">
    <reaction evidence="10 12">
        <text>cytidine(4) in tRNA(Gly)(GCC) + S-adenosyl-L-methionine = 2'-O-methylcytidine(4) in tRNA(Gly)(GCC) + S-adenosyl-L-homocysteine + H(+)</text>
        <dbReference type="Rhea" id="RHEA:43192"/>
        <dbReference type="Rhea" id="RHEA-COMP:10399"/>
        <dbReference type="Rhea" id="RHEA-COMP:10400"/>
        <dbReference type="ChEBI" id="CHEBI:15378"/>
        <dbReference type="ChEBI" id="CHEBI:57856"/>
        <dbReference type="ChEBI" id="CHEBI:59789"/>
        <dbReference type="ChEBI" id="CHEBI:74495"/>
        <dbReference type="ChEBI" id="CHEBI:82748"/>
        <dbReference type="EC" id="2.1.1.225"/>
    </reaction>
</comment>
<sequence length="452" mass="50360">IELVRSTMKGHEKTVKLDKTQNIRCGFFVEKKNRFCKMIAARGKVFCGEHANMVSLLTTSCVRFQEEGSSRRIPCPLDPKHTVSEDKLDKHLKKCNSREKAKPVVYYVENINSGSTDGETLQQMSVVQVSLSERSRAELQSLLDKLKSAVTGLQCDVEDSVLSHPVLQEELNNPKNGDSAHKHLKQQSSLLGHLEALGLLGRGRCFVEFGAGRGKLSHWIHEALKTRDPLQTCDDLQLLLVERSSTRFKVDGKHQDTGVQFERLQVDIQHLDLSKVQLLRQKKLPLVGVGKHLCGAATDLALRCLLETQRPGVLGLAVALCCHHRCEWRHYVGQQFFLQRGLGAAEFSAFCRMSSWATCGLRAANQVPVPPGGPDRRGDDEEHEPAEETDAVSGFLPAEERERVGRLCKRLIDGGRLHFLKTRGFHGKLARYVNSQVTLENVVLTAVPSPAS</sequence>
<accession>G3PJH4</accession>
<dbReference type="Bgee" id="ENSGACG00000013428">
    <property type="expression patterns" value="Expressed in embryo and 12 other cell types or tissues"/>
</dbReference>
<evidence type="ECO:0000256" key="13">
    <source>
        <dbReference type="SAM" id="MobiDB-lite"/>
    </source>
</evidence>
<keyword evidence="2 12" id="KW-0489">Methyltransferase</keyword>
<dbReference type="Pfam" id="PF11722">
    <property type="entry name" value="zf-TRM13_CCCH"/>
    <property type="match status" value="1"/>
</dbReference>
<dbReference type="Pfam" id="PF05206">
    <property type="entry name" value="TRM13"/>
    <property type="match status" value="1"/>
</dbReference>
<evidence type="ECO:0000256" key="1">
    <source>
        <dbReference type="ARBA" id="ARBA00005265"/>
    </source>
</evidence>
<dbReference type="GO" id="GO:0008270">
    <property type="term" value="F:zinc ion binding"/>
    <property type="evidence" value="ECO:0007669"/>
    <property type="project" value="UniProtKB-KW"/>
</dbReference>
<dbReference type="PANTHER" id="PTHR12998:SF0">
    <property type="entry name" value="TRNA:M(4)X MODIFICATION ENZYME TRM13 HOMOLOG"/>
    <property type="match status" value="1"/>
</dbReference>
<dbReference type="PROSITE" id="PS51800">
    <property type="entry name" value="ZF_CHHC_U11_48K"/>
    <property type="match status" value="1"/>
</dbReference>
<evidence type="ECO:0000256" key="6">
    <source>
        <dbReference type="ARBA" id="ARBA00022723"/>
    </source>
</evidence>
<evidence type="ECO:0000259" key="14">
    <source>
        <dbReference type="PROSITE" id="PS51800"/>
    </source>
</evidence>
<keyword evidence="6 12" id="KW-0479">Metal-binding</keyword>
<keyword evidence="4 12" id="KW-0949">S-adenosyl-L-methionine</keyword>
<protein>
    <recommendedName>
        <fullName evidence="12">tRNA:m(4)X modification enzyme TRM13</fullName>
        <ecNumber evidence="12">2.1.1.225</ecNumber>
    </recommendedName>
</protein>
<name>G3PJH4_GASAC</name>
<evidence type="ECO:0000256" key="12">
    <source>
        <dbReference type="RuleBase" id="RU367103"/>
    </source>
</evidence>
<dbReference type="Pfam" id="PF05253">
    <property type="entry name" value="zf-U11-48K"/>
    <property type="match status" value="1"/>
</dbReference>
<keyword evidence="8 12" id="KW-0862">Zinc</keyword>
<comment type="similarity">
    <text evidence="1 12">Belongs to the methyltransferase TRM13 family.</text>
</comment>
<evidence type="ECO:0000256" key="4">
    <source>
        <dbReference type="ARBA" id="ARBA00022691"/>
    </source>
</evidence>
<dbReference type="InterPro" id="IPR021721">
    <property type="entry name" value="Znf_CCCH-type_TRM13"/>
</dbReference>
<dbReference type="EC" id="2.1.1.225" evidence="12"/>
<dbReference type="InterPro" id="IPR039044">
    <property type="entry name" value="Trm13"/>
</dbReference>
<proteinExistence type="inferred from homology"/>
<dbReference type="Ensembl" id="ENSGACT00000017789.1">
    <property type="protein sequence ID" value="ENSGACP00000017754.1"/>
    <property type="gene ID" value="ENSGACG00000013428.1"/>
</dbReference>
<reference evidence="15" key="1">
    <citation type="submission" date="2006-01" db="EMBL/GenBank/DDBJ databases">
        <authorList>
            <person name="Lindblad-Toh K."/>
            <person name="Mauceli E."/>
            <person name="Grabherr M."/>
            <person name="Chang J.L."/>
            <person name="Lander E.S."/>
        </authorList>
    </citation>
    <scope>NUCLEOTIDE SEQUENCE [LARGE SCALE GENOMIC DNA]</scope>
</reference>
<comment type="catalytic activity">
    <reaction evidence="11 12">
        <text>adenosine(4) in tRNA(His) + S-adenosyl-L-methionine = 2'-O-methyladenosine(4) in tRNA(His) + S-adenosyl-L-homocysteine + H(+)</text>
        <dbReference type="Rhea" id="RHEA:43196"/>
        <dbReference type="Rhea" id="RHEA-COMP:10401"/>
        <dbReference type="Rhea" id="RHEA-COMP:10402"/>
        <dbReference type="ChEBI" id="CHEBI:15378"/>
        <dbReference type="ChEBI" id="CHEBI:57856"/>
        <dbReference type="ChEBI" id="CHEBI:59789"/>
        <dbReference type="ChEBI" id="CHEBI:74411"/>
        <dbReference type="ChEBI" id="CHEBI:74477"/>
        <dbReference type="EC" id="2.1.1.225"/>
    </reaction>
</comment>
<feature type="compositionally biased region" description="Acidic residues" evidence="13">
    <location>
        <begin position="381"/>
        <end position="390"/>
    </location>
</feature>
<feature type="region of interest" description="Disordered" evidence="13">
    <location>
        <begin position="367"/>
        <end position="395"/>
    </location>
</feature>
<evidence type="ECO:0000256" key="11">
    <source>
        <dbReference type="ARBA" id="ARBA00049393"/>
    </source>
</evidence>
<comment type="function">
    <text evidence="12">tRNA methylase which 2'-O-methylates cytidine(4) in tRNA(Pro) and tRNA(Gly)(GCC), and adenosine(4) in tRNA(His).</text>
</comment>
<evidence type="ECO:0000256" key="8">
    <source>
        <dbReference type="ARBA" id="ARBA00022833"/>
    </source>
</evidence>
<dbReference type="InterPro" id="IPR007871">
    <property type="entry name" value="Methyltransferase_TRM13"/>
</dbReference>
<evidence type="ECO:0000256" key="7">
    <source>
        <dbReference type="ARBA" id="ARBA00022771"/>
    </source>
</evidence>
<evidence type="ECO:0000256" key="3">
    <source>
        <dbReference type="ARBA" id="ARBA00022679"/>
    </source>
</evidence>
<evidence type="ECO:0000256" key="5">
    <source>
        <dbReference type="ARBA" id="ARBA00022694"/>
    </source>
</evidence>
<feature type="domain" description="CHHC U11-48K-type" evidence="14">
    <location>
        <begin position="72"/>
        <end position="99"/>
    </location>
</feature>
<evidence type="ECO:0000256" key="10">
    <source>
        <dbReference type="ARBA" id="ARBA00048635"/>
    </source>
</evidence>
<evidence type="ECO:0000313" key="15">
    <source>
        <dbReference type="Ensembl" id="ENSGACP00000017754.1"/>
    </source>
</evidence>
<evidence type="ECO:0000256" key="2">
    <source>
        <dbReference type="ARBA" id="ARBA00022603"/>
    </source>
</evidence>
<keyword evidence="5 12" id="KW-0819">tRNA processing</keyword>
<dbReference type="GO" id="GO:0106050">
    <property type="term" value="F:tRNA 2'-O-methyltransferase activity"/>
    <property type="evidence" value="ECO:0007669"/>
    <property type="project" value="UniProtKB-UniRule"/>
</dbReference>
<dbReference type="PANTHER" id="PTHR12998">
    <property type="entry name" value="TRNA:M(4)X MODIFICATION ENZYME TRM13 HOMOLOG"/>
    <property type="match status" value="1"/>
</dbReference>
<dbReference type="AlphaFoldDB" id="G3PJH4"/>